<evidence type="ECO:0000313" key="4">
    <source>
        <dbReference type="Proteomes" id="UP001063166"/>
    </source>
</evidence>
<proteinExistence type="predicted"/>
<keyword evidence="2" id="KW-0472">Membrane</keyword>
<dbReference type="EMBL" id="BRPK01000007">
    <property type="protein sequence ID" value="GLB39622.1"/>
    <property type="molecule type" value="Genomic_DNA"/>
</dbReference>
<feature type="transmembrane region" description="Helical" evidence="2">
    <location>
        <begin position="203"/>
        <end position="225"/>
    </location>
</feature>
<feature type="region of interest" description="Disordered" evidence="1">
    <location>
        <begin position="13"/>
        <end position="32"/>
    </location>
</feature>
<feature type="transmembrane region" description="Helical" evidence="2">
    <location>
        <begin position="93"/>
        <end position="115"/>
    </location>
</feature>
<organism evidence="3 4">
    <name type="scientific">Lyophyllum shimeji</name>
    <name type="common">Hon-shimeji</name>
    <name type="synonym">Tricholoma shimeji</name>
    <dbReference type="NCBI Taxonomy" id="47721"/>
    <lineage>
        <taxon>Eukaryota</taxon>
        <taxon>Fungi</taxon>
        <taxon>Dikarya</taxon>
        <taxon>Basidiomycota</taxon>
        <taxon>Agaricomycotina</taxon>
        <taxon>Agaricomycetes</taxon>
        <taxon>Agaricomycetidae</taxon>
        <taxon>Agaricales</taxon>
        <taxon>Tricholomatineae</taxon>
        <taxon>Lyophyllaceae</taxon>
        <taxon>Lyophyllum</taxon>
    </lineage>
</organism>
<evidence type="ECO:0000256" key="2">
    <source>
        <dbReference type="SAM" id="Phobius"/>
    </source>
</evidence>
<feature type="transmembrane region" description="Helical" evidence="2">
    <location>
        <begin position="127"/>
        <end position="147"/>
    </location>
</feature>
<feature type="transmembrane region" description="Helical" evidence="2">
    <location>
        <begin position="56"/>
        <end position="73"/>
    </location>
</feature>
<dbReference type="AlphaFoldDB" id="A0A9P3PNE8"/>
<keyword evidence="2" id="KW-1133">Transmembrane helix</keyword>
<evidence type="ECO:0000313" key="3">
    <source>
        <dbReference type="EMBL" id="GLB39622.1"/>
    </source>
</evidence>
<dbReference type="Proteomes" id="UP001063166">
    <property type="component" value="Unassembled WGS sequence"/>
</dbReference>
<sequence>MLTRPPPLQLLFDNTRPGLRSAPQPQPEPKPAVQSECFSQIYAFAGQVYQANWRNLVIAVAAINALRFLISAVRTDIDFDHIHKVPKLAQFSIALGALYLATALIQIFGALSAALERLTLIRVYVHLAFVSALLITAAGFVTGVEYFLLAEDIITECVALSVSGSWISKSIFRGKLSHGKVPSIKVAEQQCLAAWSRGSFSQVVAIFAFSLIPAIAFFLLAYTYYRQTTDPTHPASLTVARPGDSDALRMAYPGAPGFRYSPLYNTPRNGERRGAPDVLARPQMRTKHQRPVMLQVSAVMHSAYSLTPGPPSFAPRRAYGYEHGPAYLGVPSDEGRLV</sequence>
<name>A0A9P3PNE8_LYOSH</name>
<gene>
    <name evidence="3" type="ORF">LshimejAT787_0701320</name>
</gene>
<comment type="caution">
    <text evidence="3">The sequence shown here is derived from an EMBL/GenBank/DDBJ whole genome shotgun (WGS) entry which is preliminary data.</text>
</comment>
<reference evidence="3" key="1">
    <citation type="submission" date="2022-07" db="EMBL/GenBank/DDBJ databases">
        <title>The genome of Lyophyllum shimeji provides insight into the initial evolution of ectomycorrhizal fungal genome.</title>
        <authorList>
            <person name="Kobayashi Y."/>
            <person name="Shibata T."/>
            <person name="Hirakawa H."/>
            <person name="Shigenobu S."/>
            <person name="Nishiyama T."/>
            <person name="Yamada A."/>
            <person name="Hasebe M."/>
            <person name="Kawaguchi M."/>
        </authorList>
    </citation>
    <scope>NUCLEOTIDE SEQUENCE</scope>
    <source>
        <strain evidence="3">AT787</strain>
    </source>
</reference>
<evidence type="ECO:0000256" key="1">
    <source>
        <dbReference type="SAM" id="MobiDB-lite"/>
    </source>
</evidence>
<keyword evidence="4" id="KW-1185">Reference proteome</keyword>
<keyword evidence="2" id="KW-0812">Transmembrane</keyword>
<accession>A0A9P3PNE8</accession>
<protein>
    <recommendedName>
        <fullName evidence="5">Transmembrane protein</fullName>
    </recommendedName>
</protein>
<evidence type="ECO:0008006" key="5">
    <source>
        <dbReference type="Google" id="ProtNLM"/>
    </source>
</evidence>
<dbReference type="OrthoDB" id="2927416at2759"/>